<organism evidence="5 6">
    <name type="scientific">Cicer arietinum</name>
    <name type="common">Chickpea</name>
    <name type="synonym">Garbanzo</name>
    <dbReference type="NCBI Taxonomy" id="3827"/>
    <lineage>
        <taxon>Eukaryota</taxon>
        <taxon>Viridiplantae</taxon>
        <taxon>Streptophyta</taxon>
        <taxon>Embryophyta</taxon>
        <taxon>Tracheophyta</taxon>
        <taxon>Spermatophyta</taxon>
        <taxon>Magnoliopsida</taxon>
        <taxon>eudicotyledons</taxon>
        <taxon>Gunneridae</taxon>
        <taxon>Pentapetalae</taxon>
        <taxon>rosids</taxon>
        <taxon>fabids</taxon>
        <taxon>Fabales</taxon>
        <taxon>Fabaceae</taxon>
        <taxon>Papilionoideae</taxon>
        <taxon>50 kb inversion clade</taxon>
        <taxon>NPAAA clade</taxon>
        <taxon>Hologalegina</taxon>
        <taxon>IRL clade</taxon>
        <taxon>Cicereae</taxon>
        <taxon>Cicer</taxon>
    </lineage>
</organism>
<keyword evidence="2" id="KW-0677">Repeat</keyword>
<dbReference type="Proteomes" id="UP000087171">
    <property type="component" value="Chromosome Ca4"/>
</dbReference>
<gene>
    <name evidence="6" type="primary">LOC101508859</name>
</gene>
<feature type="repeat" description="PPR" evidence="3">
    <location>
        <begin position="390"/>
        <end position="424"/>
    </location>
</feature>
<feature type="repeat" description="PPR" evidence="3">
    <location>
        <begin position="85"/>
        <end position="119"/>
    </location>
</feature>
<dbReference type="AlphaFoldDB" id="A0A1S2XYI5"/>
<dbReference type="FunFam" id="1.25.40.10:FF:001224">
    <property type="entry name" value="Pentatricopeptide repeat-containing protein chloroplastic"/>
    <property type="match status" value="1"/>
</dbReference>
<evidence type="ECO:0000259" key="4">
    <source>
        <dbReference type="Pfam" id="PF14432"/>
    </source>
</evidence>
<dbReference type="InterPro" id="IPR002885">
    <property type="entry name" value="PPR_rpt"/>
</dbReference>
<dbReference type="RefSeq" id="XP_004496516.1">
    <property type="nucleotide sequence ID" value="XM_004496459.3"/>
</dbReference>
<feature type="repeat" description="PPR" evidence="3">
    <location>
        <begin position="491"/>
        <end position="525"/>
    </location>
</feature>
<feature type="domain" description="DYW" evidence="4">
    <location>
        <begin position="809"/>
        <end position="883"/>
    </location>
</feature>
<feature type="repeat" description="PPR" evidence="3">
    <location>
        <begin position="187"/>
        <end position="221"/>
    </location>
</feature>
<dbReference type="STRING" id="3827.A0A1S2XYI5"/>
<comment type="similarity">
    <text evidence="1">Belongs to the PPR family. PCMP-H subfamily.</text>
</comment>
<dbReference type="GO" id="GO:0003723">
    <property type="term" value="F:RNA binding"/>
    <property type="evidence" value="ECO:0007669"/>
    <property type="project" value="InterPro"/>
</dbReference>
<dbReference type="PANTHER" id="PTHR47926">
    <property type="entry name" value="PENTATRICOPEPTIDE REPEAT-CONTAINING PROTEIN"/>
    <property type="match status" value="1"/>
</dbReference>
<dbReference type="GeneID" id="101508859"/>
<reference evidence="6" key="2">
    <citation type="submission" date="2025-08" db="UniProtKB">
        <authorList>
            <consortium name="RefSeq"/>
        </authorList>
    </citation>
    <scope>IDENTIFICATION</scope>
    <source>
        <tissue evidence="6">Etiolated seedlings</tissue>
    </source>
</reference>
<dbReference type="GO" id="GO:0008270">
    <property type="term" value="F:zinc ion binding"/>
    <property type="evidence" value="ECO:0007669"/>
    <property type="project" value="InterPro"/>
</dbReference>
<dbReference type="OrthoDB" id="1848122at2759"/>
<dbReference type="Pfam" id="PF01535">
    <property type="entry name" value="PPR"/>
    <property type="match status" value="4"/>
</dbReference>
<dbReference type="Pfam" id="PF13041">
    <property type="entry name" value="PPR_2"/>
    <property type="match status" value="5"/>
</dbReference>
<reference evidence="5" key="1">
    <citation type="journal article" date="2013" name="Nat. Biotechnol.">
        <title>Draft genome sequence of chickpea (Cicer arietinum) provides a resource for trait improvement.</title>
        <authorList>
            <person name="Varshney R.K."/>
            <person name="Song C."/>
            <person name="Saxena R.K."/>
            <person name="Azam S."/>
            <person name="Yu S."/>
            <person name="Sharpe A.G."/>
            <person name="Cannon S."/>
            <person name="Baek J."/>
            <person name="Rosen B.D."/>
            <person name="Tar'an B."/>
            <person name="Millan T."/>
            <person name="Zhang X."/>
            <person name="Ramsay L.D."/>
            <person name="Iwata A."/>
            <person name="Wang Y."/>
            <person name="Nelson W."/>
            <person name="Farmer A.D."/>
            <person name="Gaur P.M."/>
            <person name="Soderlund C."/>
            <person name="Penmetsa R.V."/>
            <person name="Xu C."/>
            <person name="Bharti A.K."/>
            <person name="He W."/>
            <person name="Winter P."/>
            <person name="Zhao S."/>
            <person name="Hane J.K."/>
            <person name="Carrasquilla-Garcia N."/>
            <person name="Condie J.A."/>
            <person name="Upadhyaya H.D."/>
            <person name="Luo M.C."/>
            <person name="Thudi M."/>
            <person name="Gowda C.L."/>
            <person name="Singh N.P."/>
            <person name="Lichtenzveig J."/>
            <person name="Gali K.K."/>
            <person name="Rubio J."/>
            <person name="Nadarajan N."/>
            <person name="Dolezel J."/>
            <person name="Bansal K.C."/>
            <person name="Xu X."/>
            <person name="Edwards D."/>
            <person name="Zhang G."/>
            <person name="Kahl G."/>
            <person name="Gil J."/>
            <person name="Singh K.B."/>
            <person name="Datta S.K."/>
            <person name="Jackson S.A."/>
            <person name="Wang J."/>
            <person name="Cook D.R."/>
        </authorList>
    </citation>
    <scope>NUCLEOTIDE SEQUENCE [LARGE SCALE GENOMIC DNA]</scope>
    <source>
        <strain evidence="5">cv. CDC Frontier</strain>
    </source>
</reference>
<evidence type="ECO:0000256" key="3">
    <source>
        <dbReference type="PROSITE-ProRule" id="PRU00708"/>
    </source>
</evidence>
<evidence type="ECO:0000256" key="1">
    <source>
        <dbReference type="ARBA" id="ARBA00006643"/>
    </source>
</evidence>
<evidence type="ECO:0000313" key="6">
    <source>
        <dbReference type="RefSeq" id="XP_004496516.1"/>
    </source>
</evidence>
<evidence type="ECO:0000256" key="2">
    <source>
        <dbReference type="ARBA" id="ARBA00022737"/>
    </source>
</evidence>
<feature type="repeat" description="PPR" evidence="3">
    <location>
        <begin position="592"/>
        <end position="626"/>
    </location>
</feature>
<sequence>MHMLCTKTATHNNFFSLCRFQETCMRVLSFCNSNSLYQGLCIHTPIIKLGLQHDLYLTNNLLSLYAKCFGVFQARQFFDEMPYKDVVSWTTVLSSHTKNNHHFDALELFDMMLGSGQCPNEFTLSSALRSCSALGEFDVGTQIHASVVKLGLELNPFLGTSLIEFYSKCGCNVDSYKLVSLVKHGGDVVTWTTMISSLVEDGKWGEALEIYVKMIEAGVYPNEFTFVKLLGVVSSFLGLVYGRILHAQLIRFGAEMNLVLKTAIVDMYSKCRRMEDAVKVFNLTPEYDVCLWTTVISGFTQNSQVSEAVRAFHDMELSGILPNNFTFASLLNASSSVLSLDLGKQFHSRVISIGLEDDLYVGNTLVDMYMKCSHITTDAVKAFRGIASPNVISWTSLIAGFAEHGLEQYSFQLFAEMQAAGMQPNLFTLSTILGACGKMRSPVPTMMLHGHIIKTKADVDIAVGNALVDAYAGGGMTDEAWSVMRLMNRRDPITYTSLVARLNQKGDHGMALKVFIHMRNDGIEMDEFSLPCFLSAAAGLGTMETGKQLHCYSVKSGFQRFNSVSNSLVHLYSKCGSTHHAHRAFKDMNKPDQFSWNGLISGLALNGYISQALSAFDDMRLAGVKPDSVTLLSLISACSHGGLLDLGLEYFYSMEKAYHITPKLDHYVCLVDLLGRGGRLEEATGVIETMPFEPDSMICKTLLNACNLHGNVALGEDMARRCLELDPSDPAIYLLLANLYDNAGLSDFGEKTRRLMKERGLRRSPGQCWMEIRSKICHFSTGEKINDDEVNEKLKFLVTEFRNRGYPYQENEDMLYHSEQLAVAYGVLNVPTMAPIRINKNSLICPHCHTFIMLSTQVIGREIIVRDGKRFHFFKNGKCSCRGHS</sequence>
<proteinExistence type="inferred from homology"/>
<dbReference type="FunFam" id="1.25.40.10:FF:000381">
    <property type="entry name" value="Pentatricopeptide repeat-containing protein"/>
    <property type="match status" value="1"/>
</dbReference>
<dbReference type="InterPro" id="IPR032867">
    <property type="entry name" value="DYW_dom"/>
</dbReference>
<dbReference type="FunFam" id="1.25.40.10:FF:000073">
    <property type="entry name" value="Pentatricopeptide repeat-containing protein chloroplastic"/>
    <property type="match status" value="1"/>
</dbReference>
<dbReference type="PaxDb" id="3827-XP_004496516.1"/>
<dbReference type="InterPro" id="IPR046960">
    <property type="entry name" value="PPR_At4g14850-like_plant"/>
</dbReference>
<dbReference type="eggNOG" id="KOG4197">
    <property type="taxonomic scope" value="Eukaryota"/>
</dbReference>
<dbReference type="KEGG" id="cam:101508859"/>
<evidence type="ECO:0000313" key="5">
    <source>
        <dbReference type="Proteomes" id="UP000087171"/>
    </source>
</evidence>
<accession>A0A1S2XYI5</accession>
<feature type="repeat" description="PPR" evidence="3">
    <location>
        <begin position="288"/>
        <end position="322"/>
    </location>
</feature>
<dbReference type="Pfam" id="PF14432">
    <property type="entry name" value="DYW_deaminase"/>
    <property type="match status" value="1"/>
</dbReference>
<dbReference type="FunFam" id="1.25.40.10:FF:001093">
    <property type="entry name" value="Pentatricopeptide repeat-containing protein At2g34400"/>
    <property type="match status" value="1"/>
</dbReference>
<dbReference type="Pfam" id="PF20431">
    <property type="entry name" value="E_motif"/>
    <property type="match status" value="1"/>
</dbReference>
<dbReference type="GO" id="GO:0009451">
    <property type="term" value="P:RNA modification"/>
    <property type="evidence" value="ECO:0007669"/>
    <property type="project" value="InterPro"/>
</dbReference>
<dbReference type="FunFam" id="1.25.40.10:FF:000227">
    <property type="entry name" value="Pentatricopeptide repeat-containing protein At3g13880"/>
    <property type="match status" value="1"/>
</dbReference>
<dbReference type="InterPro" id="IPR011990">
    <property type="entry name" value="TPR-like_helical_dom_sf"/>
</dbReference>
<name>A0A1S2XYI5_CICAR</name>
<keyword evidence="5" id="KW-1185">Reference proteome</keyword>
<dbReference type="PROSITE" id="PS51375">
    <property type="entry name" value="PPR"/>
    <property type="match status" value="6"/>
</dbReference>
<dbReference type="NCBIfam" id="TIGR00756">
    <property type="entry name" value="PPR"/>
    <property type="match status" value="6"/>
</dbReference>
<protein>
    <submittedName>
        <fullName evidence="6">Pentatricopeptide repeat-containing protein At5g52850, chloroplastic</fullName>
    </submittedName>
</protein>
<dbReference type="Gene3D" id="1.25.40.10">
    <property type="entry name" value="Tetratricopeptide repeat domain"/>
    <property type="match status" value="6"/>
</dbReference>
<dbReference type="PANTHER" id="PTHR47926:SF471">
    <property type="entry name" value="DYW DOMAIN-CONTAINING PROTEIN"/>
    <property type="match status" value="1"/>
</dbReference>
<dbReference type="InterPro" id="IPR046848">
    <property type="entry name" value="E_motif"/>
</dbReference>